<evidence type="ECO:0000313" key="1">
    <source>
        <dbReference type="EMBL" id="VUS80103.1"/>
    </source>
</evidence>
<dbReference type="EMBL" id="CABGGS010000044">
    <property type="protein sequence ID" value="VUS80103.1"/>
    <property type="molecule type" value="Genomic_DNA"/>
</dbReference>
<evidence type="ECO:0000313" key="2">
    <source>
        <dbReference type="Proteomes" id="UP000317652"/>
    </source>
</evidence>
<reference evidence="1 2" key="1">
    <citation type="submission" date="2019-07" db="EMBL/GenBank/DDBJ databases">
        <authorList>
            <person name="Brisse S."/>
            <person name="Rodrigues C."/>
            <person name="Thorpe H."/>
        </authorList>
    </citation>
    <scope>NUCLEOTIDE SEQUENCE [LARGE SCALE GENOMIC DNA]</scope>
    <source>
        <strain evidence="1">SB6411</strain>
    </source>
</reference>
<sequence>MRNSKQKEERKLVEYLRCSENNEDLKNTREWY</sequence>
<organism evidence="1 2">
    <name type="scientific">Klebsiella spallanzanii</name>
    <dbReference type="NCBI Taxonomy" id="2587528"/>
    <lineage>
        <taxon>Bacteria</taxon>
        <taxon>Pseudomonadati</taxon>
        <taxon>Pseudomonadota</taxon>
        <taxon>Gammaproteobacteria</taxon>
        <taxon>Enterobacterales</taxon>
        <taxon>Enterobacteriaceae</taxon>
        <taxon>Klebsiella/Raoultella group</taxon>
        <taxon>Klebsiella</taxon>
    </lineage>
</organism>
<protein>
    <submittedName>
        <fullName evidence="1">Uncharacterized protein</fullName>
    </submittedName>
</protein>
<dbReference type="Proteomes" id="UP000317652">
    <property type="component" value="Unassembled WGS sequence"/>
</dbReference>
<accession>A0ABY6VIE8</accession>
<keyword evidence="2" id="KW-1185">Reference proteome</keyword>
<comment type="caution">
    <text evidence="1">The sequence shown here is derived from an EMBL/GenBank/DDBJ whole genome shotgun (WGS) entry which is preliminary data.</text>
</comment>
<proteinExistence type="predicted"/>
<gene>
    <name evidence="1" type="ORF">SB6411_02903</name>
</gene>
<name>A0ABY6VIE8_9ENTR</name>